<dbReference type="InterPro" id="IPR050321">
    <property type="entry name" value="Glycosyltr_2/OpgH_subfam"/>
</dbReference>
<feature type="transmembrane region" description="Helical" evidence="7">
    <location>
        <begin position="206"/>
        <end position="229"/>
    </location>
</feature>
<protein>
    <submittedName>
        <fullName evidence="8">Glycosyltransferases, probably</fullName>
    </submittedName>
</protein>
<feature type="transmembrane region" description="Helical" evidence="7">
    <location>
        <begin position="709"/>
        <end position="730"/>
    </location>
</feature>
<evidence type="ECO:0000256" key="7">
    <source>
        <dbReference type="SAM" id="Phobius"/>
    </source>
</evidence>
<feature type="transmembrane region" description="Helical" evidence="7">
    <location>
        <begin position="174"/>
        <end position="194"/>
    </location>
</feature>
<name>A0A0B8R2C3_LACLL</name>
<evidence type="ECO:0000256" key="4">
    <source>
        <dbReference type="ARBA" id="ARBA00022692"/>
    </source>
</evidence>
<feature type="transmembrane region" description="Helical" evidence="7">
    <location>
        <begin position="355"/>
        <end position="371"/>
    </location>
</feature>
<evidence type="ECO:0000313" key="9">
    <source>
        <dbReference type="Proteomes" id="UP000031847"/>
    </source>
</evidence>
<evidence type="ECO:0000256" key="5">
    <source>
        <dbReference type="ARBA" id="ARBA00022989"/>
    </source>
</evidence>
<sequence length="824" mass="95870">MKNKKINLKSFQSVCLIFIFLFNFEFIFRLSNFTSREKFFTIFFFVAPLMLSSFFIITDSEKIPNSVRNLSILGVFGFLMYGSNRLIVSLTYLIGGEHAVPQLFPFRFLIAIFILLCCALAYYVSTKKRLIYKLATLIASLWFVTLPIITIQFIIKFLVEHQGFDFSIVSNMDIRYLIVPFMPIMYLSFCKFSGIDAKQLGKNIKYTVYVLLVVYIVALIVYSGTQVNITFNFAQEGFFNSIELNYNVFLAHWIEGLTVFSQFVLPIIAFALVIGYKGEKSKKKILSLKPIYVLILVALGVYAYLFLLNPPTNFIHFNNKIFNSYFALQIFEVVVIMLLTIYTGLKKFIRPRTKILLYIGSSLPFLYLYIVRYHYWKQSYLVFDIFDRINYIFFIFSVFVFLYYTVEVVILWYSYNKRQKITALDFKDEKIKKQFHIYVLIPCLNEELVIQTTLKSILKNNYENLVVTVIDDASDDRSLEKISEIQDSRLNVLRRIKPNAQKGKGTALNWAYYQISEQIQEAGIAPEDVLIAIIDADTKLDNNYFEKVNMVFNHDAKLTGLQSKVRVANLLKDASQDLEFSEIINATQMFRTLTNTVAFGGNGQFCKLSTLQALNEDPWTDSLVEDFDLSTRLFLSDIEVKNAQFDDIYIEQTGIINDNEALVKQRVRWAQGNIQSSKYILPTIRSKKLQNKQKFELLMTLLKPWLMGIEYIIVIYTLIMIVNSAILSGITQSLKIVVVLFIVMSIYIIFVNFVWAILYNKGKSQEKTRVWDVVKDTVNLTKFLLILTQIYPQSAIRYFNSKNDWVKTNRQEESVDPHIDEYKK</sequence>
<feature type="transmembrane region" description="Helical" evidence="7">
    <location>
        <begin position="12"/>
        <end position="33"/>
    </location>
</feature>
<dbReference type="PANTHER" id="PTHR43867:SF2">
    <property type="entry name" value="CELLULOSE SYNTHASE CATALYTIC SUBUNIT A [UDP-FORMING]"/>
    <property type="match status" value="1"/>
</dbReference>
<feature type="transmembrane region" description="Helical" evidence="7">
    <location>
        <begin position="391"/>
        <end position="413"/>
    </location>
</feature>
<feature type="transmembrane region" description="Helical" evidence="7">
    <location>
        <begin position="39"/>
        <end position="58"/>
    </location>
</feature>
<dbReference type="InterPro" id="IPR029044">
    <property type="entry name" value="Nucleotide-diphossugar_trans"/>
</dbReference>
<keyword evidence="6 7" id="KW-0472">Membrane</keyword>
<keyword evidence="5 7" id="KW-1133">Transmembrane helix</keyword>
<evidence type="ECO:0000256" key="3">
    <source>
        <dbReference type="ARBA" id="ARBA00022679"/>
    </source>
</evidence>
<dbReference type="PATRIC" id="fig|1360.113.peg.2010"/>
<feature type="transmembrane region" description="Helical" evidence="7">
    <location>
        <begin position="70"/>
        <end position="94"/>
    </location>
</feature>
<dbReference type="SUPFAM" id="SSF53448">
    <property type="entry name" value="Nucleotide-diphospho-sugar transferases"/>
    <property type="match status" value="1"/>
</dbReference>
<accession>A0A0B8R2C3</accession>
<keyword evidence="3 8" id="KW-0808">Transferase</keyword>
<feature type="transmembrane region" description="Helical" evidence="7">
    <location>
        <begin position="249"/>
        <end position="274"/>
    </location>
</feature>
<dbReference type="RefSeq" id="WP_025017092.1">
    <property type="nucleotide sequence ID" value="NZ_BAABQR010000002.1"/>
</dbReference>
<comment type="subcellular location">
    <subcellularLocation>
        <location evidence="1">Membrane</location>
        <topology evidence="1">Multi-pass membrane protein</topology>
    </subcellularLocation>
</comment>
<dbReference type="GO" id="GO:0016757">
    <property type="term" value="F:glycosyltransferase activity"/>
    <property type="evidence" value="ECO:0007669"/>
    <property type="project" value="UniProtKB-KW"/>
</dbReference>
<evidence type="ECO:0000256" key="1">
    <source>
        <dbReference type="ARBA" id="ARBA00004141"/>
    </source>
</evidence>
<keyword evidence="2" id="KW-0328">Glycosyltransferase</keyword>
<dbReference type="PANTHER" id="PTHR43867">
    <property type="entry name" value="CELLULOSE SYNTHASE CATALYTIC SUBUNIT A [UDP-FORMING]"/>
    <property type="match status" value="1"/>
</dbReference>
<feature type="transmembrane region" description="Helical" evidence="7">
    <location>
        <begin position="736"/>
        <end position="759"/>
    </location>
</feature>
<dbReference type="GO" id="GO:0016020">
    <property type="term" value="C:membrane"/>
    <property type="evidence" value="ECO:0007669"/>
    <property type="project" value="UniProtKB-SubCell"/>
</dbReference>
<gene>
    <name evidence="8" type="ORF">JCM5805K_1480</name>
</gene>
<feature type="transmembrane region" description="Helical" evidence="7">
    <location>
        <begin position="325"/>
        <end position="343"/>
    </location>
</feature>
<feature type="transmembrane region" description="Helical" evidence="7">
    <location>
        <begin position="106"/>
        <end position="124"/>
    </location>
</feature>
<feature type="transmembrane region" description="Helical" evidence="7">
    <location>
        <begin position="131"/>
        <end position="154"/>
    </location>
</feature>
<proteinExistence type="predicted"/>
<reference evidence="8 9" key="1">
    <citation type="submission" date="2015-01" db="EMBL/GenBank/DDBJ databases">
        <title>Lactococcus lactis subsp.lactis JCM 5805 whole genome shotgun sequence.</title>
        <authorList>
            <person name="Fujii T."/>
            <person name="Tomita Y."/>
            <person name="Ikushima S."/>
            <person name="Fujiwara D."/>
        </authorList>
    </citation>
    <scope>NUCLEOTIDE SEQUENCE [LARGE SCALE GENOMIC DNA]</scope>
    <source>
        <strain evidence="8 9">JCM 5805</strain>
    </source>
</reference>
<organism evidence="8 9">
    <name type="scientific">Lactococcus lactis subsp. lactis</name>
    <name type="common">Streptococcus lactis</name>
    <dbReference type="NCBI Taxonomy" id="1360"/>
    <lineage>
        <taxon>Bacteria</taxon>
        <taxon>Bacillati</taxon>
        <taxon>Bacillota</taxon>
        <taxon>Bacilli</taxon>
        <taxon>Lactobacillales</taxon>
        <taxon>Streptococcaceae</taxon>
        <taxon>Lactococcus</taxon>
    </lineage>
</organism>
<evidence type="ECO:0000256" key="2">
    <source>
        <dbReference type="ARBA" id="ARBA00022676"/>
    </source>
</evidence>
<dbReference type="AlphaFoldDB" id="A0A0B8R2C3"/>
<comment type="caution">
    <text evidence="8">The sequence shown here is derived from an EMBL/GenBank/DDBJ whole genome shotgun (WGS) entry which is preliminary data.</text>
</comment>
<evidence type="ECO:0000313" key="8">
    <source>
        <dbReference type="EMBL" id="GAM80369.1"/>
    </source>
</evidence>
<dbReference type="Gene3D" id="3.90.550.10">
    <property type="entry name" value="Spore Coat Polysaccharide Biosynthesis Protein SpsA, Chain A"/>
    <property type="match status" value="1"/>
</dbReference>
<keyword evidence="4 7" id="KW-0812">Transmembrane</keyword>
<dbReference type="CDD" id="cd06436">
    <property type="entry name" value="GlcNAc-1-P_transferase"/>
    <property type="match status" value="1"/>
</dbReference>
<evidence type="ECO:0000256" key="6">
    <source>
        <dbReference type="ARBA" id="ARBA00023136"/>
    </source>
</evidence>
<dbReference type="Pfam" id="PF13641">
    <property type="entry name" value="Glyco_tranf_2_3"/>
    <property type="match status" value="1"/>
</dbReference>
<dbReference type="EMBL" id="BBSI01000022">
    <property type="protein sequence ID" value="GAM80369.1"/>
    <property type="molecule type" value="Genomic_DNA"/>
</dbReference>
<dbReference type="Proteomes" id="UP000031847">
    <property type="component" value="Unassembled WGS sequence"/>
</dbReference>
<feature type="transmembrane region" description="Helical" evidence="7">
    <location>
        <begin position="286"/>
        <end position="305"/>
    </location>
</feature>